<dbReference type="GO" id="GO:0055052">
    <property type="term" value="C:ATP-binding cassette (ABC) transporter complex, substrate-binding subunit-containing"/>
    <property type="evidence" value="ECO:0007669"/>
    <property type="project" value="TreeGrafter"/>
</dbReference>
<feature type="chain" id="PRO_5039137533" evidence="4">
    <location>
        <begin position="26"/>
        <end position="420"/>
    </location>
</feature>
<name>A0A9D2DTV6_9FIRM</name>
<reference evidence="5" key="2">
    <citation type="submission" date="2021-04" db="EMBL/GenBank/DDBJ databases">
        <authorList>
            <person name="Gilroy R."/>
        </authorList>
    </citation>
    <scope>NUCLEOTIDE SEQUENCE</scope>
    <source>
        <strain evidence="5">14324</strain>
    </source>
</reference>
<evidence type="ECO:0000313" key="5">
    <source>
        <dbReference type="EMBL" id="HIZ22968.1"/>
    </source>
</evidence>
<dbReference type="Proteomes" id="UP000824041">
    <property type="component" value="Unassembled WGS sequence"/>
</dbReference>
<dbReference type="PANTHER" id="PTHR30061:SF50">
    <property type="entry name" value="MALTOSE_MALTODEXTRIN-BINDING PERIPLASMIC PROTEIN"/>
    <property type="match status" value="1"/>
</dbReference>
<dbReference type="PANTHER" id="PTHR30061">
    <property type="entry name" value="MALTOSE-BINDING PERIPLASMIC PROTEIN"/>
    <property type="match status" value="1"/>
</dbReference>
<comment type="caution">
    <text evidence="5">The sequence shown here is derived from an EMBL/GenBank/DDBJ whole genome shotgun (WGS) entry which is preliminary data.</text>
</comment>
<accession>A0A9D2DTV6</accession>
<keyword evidence="3 4" id="KW-0732">Signal</keyword>
<dbReference type="EMBL" id="DXBU01000127">
    <property type="protein sequence ID" value="HIZ22968.1"/>
    <property type="molecule type" value="Genomic_DNA"/>
</dbReference>
<dbReference type="Pfam" id="PF13416">
    <property type="entry name" value="SBP_bac_8"/>
    <property type="match status" value="1"/>
</dbReference>
<dbReference type="InterPro" id="IPR006059">
    <property type="entry name" value="SBP"/>
</dbReference>
<dbReference type="SUPFAM" id="SSF53850">
    <property type="entry name" value="Periplasmic binding protein-like II"/>
    <property type="match status" value="1"/>
</dbReference>
<comment type="similarity">
    <text evidence="1">Belongs to the bacterial solute-binding protein 1 family.</text>
</comment>
<evidence type="ECO:0000256" key="4">
    <source>
        <dbReference type="SAM" id="SignalP"/>
    </source>
</evidence>
<dbReference type="AlphaFoldDB" id="A0A9D2DTV6"/>
<organism evidence="5 6">
    <name type="scientific">Candidatus Blautia faecigallinarum</name>
    <dbReference type="NCBI Taxonomy" id="2838488"/>
    <lineage>
        <taxon>Bacteria</taxon>
        <taxon>Bacillati</taxon>
        <taxon>Bacillota</taxon>
        <taxon>Clostridia</taxon>
        <taxon>Lachnospirales</taxon>
        <taxon>Lachnospiraceae</taxon>
        <taxon>Blautia</taxon>
    </lineage>
</organism>
<keyword evidence="2" id="KW-0813">Transport</keyword>
<evidence type="ECO:0000256" key="2">
    <source>
        <dbReference type="ARBA" id="ARBA00022448"/>
    </source>
</evidence>
<dbReference type="GO" id="GO:0015768">
    <property type="term" value="P:maltose transport"/>
    <property type="evidence" value="ECO:0007669"/>
    <property type="project" value="TreeGrafter"/>
</dbReference>
<dbReference type="Gene3D" id="3.40.190.10">
    <property type="entry name" value="Periplasmic binding protein-like II"/>
    <property type="match status" value="2"/>
</dbReference>
<dbReference type="GO" id="GO:0042956">
    <property type="term" value="P:maltodextrin transmembrane transport"/>
    <property type="evidence" value="ECO:0007669"/>
    <property type="project" value="TreeGrafter"/>
</dbReference>
<dbReference type="GO" id="GO:1901982">
    <property type="term" value="F:maltose binding"/>
    <property type="evidence" value="ECO:0007669"/>
    <property type="project" value="TreeGrafter"/>
</dbReference>
<feature type="signal peptide" evidence="4">
    <location>
        <begin position="1"/>
        <end position="25"/>
    </location>
</feature>
<proteinExistence type="inferred from homology"/>
<evidence type="ECO:0000313" key="6">
    <source>
        <dbReference type="Proteomes" id="UP000824041"/>
    </source>
</evidence>
<protein>
    <submittedName>
        <fullName evidence="5">Extracellular solute-binding protein</fullName>
    </submittedName>
</protein>
<sequence>MKKNLILGMAAAAATLAVSAVAVSAEPVEVELWHYFDQSADSKAIVEWVDEYNSMQEDIHITATYVSRDELMNQYTVGALSGELPDIGMVDSPDMASYISLGVFEDITAELEEWGELDQFYAGPLSSCMDSEGNLYGLPQNSNCLALACNMDALEAAGYDHMPTSLAELQEMAEACTDADSQTYGFAMSCISTEEGTFQILPWLRGTQNGAERANVSDLTAESAVTGLTALANMVNNGSMSKECINWNQSDVFNQFASGKAAMAEIGTWHLAQTDTIAGFNYDFCLLPTGDEGTSSSTIGGENFGVCTGAENKEACVEFLKWMCSKEKSGEWGVVAGKIPTRTDATAEYDYEQDGFAVFTEEMNYADARGPHPEWPSISEAIYSAVQSVVVDGADPAEALAGAMETITPIIEETPLPETE</sequence>
<gene>
    <name evidence="5" type="ORF">IAA21_09270</name>
</gene>
<evidence type="ECO:0000256" key="1">
    <source>
        <dbReference type="ARBA" id="ARBA00008520"/>
    </source>
</evidence>
<evidence type="ECO:0000256" key="3">
    <source>
        <dbReference type="ARBA" id="ARBA00022729"/>
    </source>
</evidence>
<reference evidence="5" key="1">
    <citation type="journal article" date="2021" name="PeerJ">
        <title>Extensive microbial diversity within the chicken gut microbiome revealed by metagenomics and culture.</title>
        <authorList>
            <person name="Gilroy R."/>
            <person name="Ravi A."/>
            <person name="Getino M."/>
            <person name="Pursley I."/>
            <person name="Horton D.L."/>
            <person name="Alikhan N.F."/>
            <person name="Baker D."/>
            <person name="Gharbi K."/>
            <person name="Hall N."/>
            <person name="Watson M."/>
            <person name="Adriaenssens E.M."/>
            <person name="Foster-Nyarko E."/>
            <person name="Jarju S."/>
            <person name="Secka A."/>
            <person name="Antonio M."/>
            <person name="Oren A."/>
            <person name="Chaudhuri R.R."/>
            <person name="La Ragione R."/>
            <person name="Hildebrand F."/>
            <person name="Pallen M.J."/>
        </authorList>
    </citation>
    <scope>NUCLEOTIDE SEQUENCE</scope>
    <source>
        <strain evidence="5">14324</strain>
    </source>
</reference>